<dbReference type="InterPro" id="IPR008258">
    <property type="entry name" value="Transglycosylase_SLT_dom_1"/>
</dbReference>
<dbReference type="OrthoDB" id="8477976at2"/>
<evidence type="ECO:0000259" key="2">
    <source>
        <dbReference type="Pfam" id="PF01464"/>
    </source>
</evidence>
<dbReference type="RefSeq" id="WP_052950687.1">
    <property type="nucleotide sequence ID" value="NZ_FQVC01000002.1"/>
</dbReference>
<gene>
    <name evidence="3" type="ORF">SAMN02745223_00755</name>
</gene>
<dbReference type="Pfam" id="PF01464">
    <property type="entry name" value="SLT"/>
    <property type="match status" value="1"/>
</dbReference>
<evidence type="ECO:0000313" key="4">
    <source>
        <dbReference type="Proteomes" id="UP000184533"/>
    </source>
</evidence>
<accession>A0A1M4V4S5</accession>
<sequence length="272" mass="29515">MGVQPISVPQSLAYVLTAAGDRNGVDFDYLLQTAMRESSLDPQAKARTSSAVGLFQFLEGTWMQVMKQEGPRLGYGQYADAIEVTSEGDYRVRDPALKAQILKLREDPQIAADLAAAFTKTNGDYLQTRFGRMPSAGELYIAHFLGAQGAERMFNAGLQNPDQVAANLFPRQAAANRTIFYSDGHPRTIREVYRSLVAKHETAGVSSGFAAQQMVSQQAVKPPEPVVASRFSTENMSFTGLFKTEPETGAAQSPLSVAPGEGSAFFTQLYGQ</sequence>
<organism evidence="3 4">
    <name type="scientific">Devosia limi DSM 17137</name>
    <dbReference type="NCBI Taxonomy" id="1121477"/>
    <lineage>
        <taxon>Bacteria</taxon>
        <taxon>Pseudomonadati</taxon>
        <taxon>Pseudomonadota</taxon>
        <taxon>Alphaproteobacteria</taxon>
        <taxon>Hyphomicrobiales</taxon>
        <taxon>Devosiaceae</taxon>
        <taxon>Devosia</taxon>
    </lineage>
</organism>
<dbReference type="InterPro" id="IPR023346">
    <property type="entry name" value="Lysozyme-like_dom_sf"/>
</dbReference>
<evidence type="ECO:0000313" key="3">
    <source>
        <dbReference type="EMBL" id="SHE63929.1"/>
    </source>
</evidence>
<feature type="domain" description="Transglycosylase SLT" evidence="2">
    <location>
        <begin position="18"/>
        <end position="68"/>
    </location>
</feature>
<dbReference type="AlphaFoldDB" id="A0A1M4V4S5"/>
<dbReference type="Proteomes" id="UP000184533">
    <property type="component" value="Unassembled WGS sequence"/>
</dbReference>
<evidence type="ECO:0000256" key="1">
    <source>
        <dbReference type="ARBA" id="ARBA00009387"/>
    </source>
</evidence>
<comment type="similarity">
    <text evidence="1">Belongs to the virb1 family.</text>
</comment>
<proteinExistence type="inferred from homology"/>
<name>A0A1M4V4S5_9HYPH</name>
<reference evidence="3 4" key="1">
    <citation type="submission" date="2016-11" db="EMBL/GenBank/DDBJ databases">
        <authorList>
            <person name="Jaros S."/>
            <person name="Januszkiewicz K."/>
            <person name="Wedrychowicz H."/>
        </authorList>
    </citation>
    <scope>NUCLEOTIDE SEQUENCE [LARGE SCALE GENOMIC DNA]</scope>
    <source>
        <strain evidence="3 4">DSM 17137</strain>
    </source>
</reference>
<dbReference type="EMBL" id="FQVC01000002">
    <property type="protein sequence ID" value="SHE63929.1"/>
    <property type="molecule type" value="Genomic_DNA"/>
</dbReference>
<dbReference type="SUPFAM" id="SSF53955">
    <property type="entry name" value="Lysozyme-like"/>
    <property type="match status" value="1"/>
</dbReference>
<dbReference type="Gene3D" id="1.10.530.10">
    <property type="match status" value="1"/>
</dbReference>
<protein>
    <submittedName>
        <fullName evidence="3">Transglycosylase SLT domain-containing protein</fullName>
    </submittedName>
</protein>